<keyword evidence="3" id="KW-1133">Transmembrane helix</keyword>
<keyword evidence="6" id="KW-1185">Reference proteome</keyword>
<dbReference type="PANTHER" id="PTHR45138">
    <property type="entry name" value="REGULATORY COMPONENTS OF SENSORY TRANSDUCTION SYSTEM"/>
    <property type="match status" value="1"/>
</dbReference>
<evidence type="ECO:0000313" key="5">
    <source>
        <dbReference type="EMBL" id="QJE01840.1"/>
    </source>
</evidence>
<dbReference type="GO" id="GO:1902201">
    <property type="term" value="P:negative regulation of bacterial-type flagellum-dependent cell motility"/>
    <property type="evidence" value="ECO:0007669"/>
    <property type="project" value="TreeGrafter"/>
</dbReference>
<feature type="transmembrane region" description="Helical" evidence="3">
    <location>
        <begin position="292"/>
        <end position="315"/>
    </location>
</feature>
<organism evidence="5 6">
    <name type="scientific">Massilia forsythiae</name>
    <dbReference type="NCBI Taxonomy" id="2728020"/>
    <lineage>
        <taxon>Bacteria</taxon>
        <taxon>Pseudomonadati</taxon>
        <taxon>Pseudomonadota</taxon>
        <taxon>Betaproteobacteria</taxon>
        <taxon>Burkholderiales</taxon>
        <taxon>Oxalobacteraceae</taxon>
        <taxon>Telluria group</taxon>
        <taxon>Massilia</taxon>
    </lineage>
</organism>
<keyword evidence="3" id="KW-0472">Membrane</keyword>
<gene>
    <name evidence="5" type="ORF">HH212_18925</name>
</gene>
<evidence type="ECO:0000256" key="2">
    <source>
        <dbReference type="ARBA" id="ARBA00034247"/>
    </source>
</evidence>
<sequence length="522" mass="57080">MHYAASSAIDHLDRQRKPLVMRSAALIAGFCLLLLGLHFWSLMVSRQEQLDETATSTANMARALASQAERSLKVGDLILGEMVERIEQGKPEADAEQHLHARLAAIVKAAPEIQELFLYGADGLRIATSLPVKLPGSNADREFFRYHQTHADRSLHIGKPIRSRSTGILTIPLSRRIDRADGSFGGVAMASLRLSFFGNFYDSFNVGKTGTIILAIDDGTLLYRRPFNPAMVGSDVGNTVVFQMYRKDGPVGSGLRVARLDGIERMYSYRHLEGFPLLVAIARSRDEILADWWTVVFKMSGVVLFAVALLAWGGVRMVRQIRVREALETELRLARASLEGHNVSLQALADTDGLTGLANRRRFETTLAREHERARRNGMPCSLILTDVDFFKKYNDRYGHVAGDDCLRRVAAAIGSGTRRPTDLAARYGGEEFAVILPDTDLEGARAVAENMRAAVAALHVLHADSPCGHVSISLGVVTVHPAVEGGDPLEWVEAADTLLYRAKAAGRNCAAACDGRTLLAA</sequence>
<dbReference type="FunFam" id="3.30.70.270:FF:000001">
    <property type="entry name" value="Diguanylate cyclase domain protein"/>
    <property type="match status" value="1"/>
</dbReference>
<dbReference type="PROSITE" id="PS50887">
    <property type="entry name" value="GGDEF"/>
    <property type="match status" value="1"/>
</dbReference>
<dbReference type="RefSeq" id="WP_170203927.1">
    <property type="nucleotide sequence ID" value="NZ_CP051685.1"/>
</dbReference>
<dbReference type="InterPro" id="IPR043128">
    <property type="entry name" value="Rev_trsase/Diguanyl_cyclase"/>
</dbReference>
<dbReference type="SMART" id="SM00267">
    <property type="entry name" value="GGDEF"/>
    <property type="match status" value="1"/>
</dbReference>
<name>A0A7Z2ZU21_9BURK</name>
<dbReference type="Pfam" id="PF22588">
    <property type="entry name" value="dCache_1_like"/>
    <property type="match status" value="1"/>
</dbReference>
<dbReference type="GO" id="GO:0005886">
    <property type="term" value="C:plasma membrane"/>
    <property type="evidence" value="ECO:0007669"/>
    <property type="project" value="TreeGrafter"/>
</dbReference>
<evidence type="ECO:0000259" key="4">
    <source>
        <dbReference type="PROSITE" id="PS50887"/>
    </source>
</evidence>
<dbReference type="KEGG" id="mfy:HH212_18925"/>
<keyword evidence="3" id="KW-0812">Transmembrane</keyword>
<dbReference type="Proteomes" id="UP000502415">
    <property type="component" value="Chromosome"/>
</dbReference>
<dbReference type="InterPro" id="IPR050469">
    <property type="entry name" value="Diguanylate_Cyclase"/>
</dbReference>
<proteinExistence type="predicted"/>
<comment type="catalytic activity">
    <reaction evidence="2">
        <text>2 GTP = 3',3'-c-di-GMP + 2 diphosphate</text>
        <dbReference type="Rhea" id="RHEA:24898"/>
        <dbReference type="ChEBI" id="CHEBI:33019"/>
        <dbReference type="ChEBI" id="CHEBI:37565"/>
        <dbReference type="ChEBI" id="CHEBI:58805"/>
        <dbReference type="EC" id="2.7.7.65"/>
    </reaction>
</comment>
<dbReference type="Gene3D" id="3.30.450.20">
    <property type="entry name" value="PAS domain"/>
    <property type="match status" value="2"/>
</dbReference>
<dbReference type="Gene3D" id="3.30.70.270">
    <property type="match status" value="1"/>
</dbReference>
<dbReference type="CDD" id="cd01949">
    <property type="entry name" value="GGDEF"/>
    <property type="match status" value="1"/>
</dbReference>
<reference evidence="5 6" key="1">
    <citation type="submission" date="2020-04" db="EMBL/GenBank/DDBJ databases">
        <title>Genome sequencing of novel species.</title>
        <authorList>
            <person name="Heo J."/>
            <person name="Kim S.-J."/>
            <person name="Kim J.-S."/>
            <person name="Hong S.-B."/>
            <person name="Kwon S.-W."/>
        </authorList>
    </citation>
    <scope>NUCLEOTIDE SEQUENCE [LARGE SCALE GENOMIC DNA]</scope>
    <source>
        <strain evidence="5 6">GN2-R2</strain>
    </source>
</reference>
<dbReference type="EC" id="2.7.7.65" evidence="1"/>
<dbReference type="GO" id="GO:0043709">
    <property type="term" value="P:cell adhesion involved in single-species biofilm formation"/>
    <property type="evidence" value="ECO:0007669"/>
    <property type="project" value="TreeGrafter"/>
</dbReference>
<accession>A0A7Z2ZU21</accession>
<dbReference type="InterPro" id="IPR000160">
    <property type="entry name" value="GGDEF_dom"/>
</dbReference>
<feature type="transmembrane region" description="Helical" evidence="3">
    <location>
        <begin position="24"/>
        <end position="43"/>
    </location>
</feature>
<evidence type="ECO:0000256" key="3">
    <source>
        <dbReference type="SAM" id="Phobius"/>
    </source>
</evidence>
<dbReference type="CDD" id="cd12914">
    <property type="entry name" value="PDC1_DGC_like"/>
    <property type="match status" value="1"/>
</dbReference>
<dbReference type="AlphaFoldDB" id="A0A7Z2ZU21"/>
<dbReference type="EMBL" id="CP051685">
    <property type="protein sequence ID" value="QJE01840.1"/>
    <property type="molecule type" value="Genomic_DNA"/>
</dbReference>
<evidence type="ECO:0000256" key="1">
    <source>
        <dbReference type="ARBA" id="ARBA00012528"/>
    </source>
</evidence>
<protein>
    <recommendedName>
        <fullName evidence="1">diguanylate cyclase</fullName>
        <ecNumber evidence="1">2.7.7.65</ecNumber>
    </recommendedName>
</protein>
<dbReference type="Pfam" id="PF00990">
    <property type="entry name" value="GGDEF"/>
    <property type="match status" value="1"/>
</dbReference>
<dbReference type="SUPFAM" id="SSF55073">
    <property type="entry name" value="Nucleotide cyclase"/>
    <property type="match status" value="1"/>
</dbReference>
<dbReference type="InterPro" id="IPR054327">
    <property type="entry name" value="His-kinase-like_sensor"/>
</dbReference>
<evidence type="ECO:0000313" key="6">
    <source>
        <dbReference type="Proteomes" id="UP000502415"/>
    </source>
</evidence>
<dbReference type="NCBIfam" id="TIGR00254">
    <property type="entry name" value="GGDEF"/>
    <property type="match status" value="1"/>
</dbReference>
<dbReference type="InterPro" id="IPR029787">
    <property type="entry name" value="Nucleotide_cyclase"/>
</dbReference>
<dbReference type="GO" id="GO:0052621">
    <property type="term" value="F:diguanylate cyclase activity"/>
    <property type="evidence" value="ECO:0007669"/>
    <property type="project" value="UniProtKB-EC"/>
</dbReference>
<dbReference type="PANTHER" id="PTHR45138:SF9">
    <property type="entry name" value="DIGUANYLATE CYCLASE DGCM-RELATED"/>
    <property type="match status" value="1"/>
</dbReference>
<dbReference type="CDD" id="cd12915">
    <property type="entry name" value="PDC2_DGC_like"/>
    <property type="match status" value="1"/>
</dbReference>
<feature type="domain" description="GGDEF" evidence="4">
    <location>
        <begin position="379"/>
        <end position="516"/>
    </location>
</feature>